<evidence type="ECO:0000313" key="1">
    <source>
        <dbReference type="EMBL" id="KAJ9122267.1"/>
    </source>
</evidence>
<protein>
    <submittedName>
        <fullName evidence="1">Uncharacterized protein</fullName>
    </submittedName>
</protein>
<reference evidence="1" key="1">
    <citation type="submission" date="2023-04" db="EMBL/GenBank/DDBJ databases">
        <title>Draft Genome sequencing of Naganishia species isolated from polar environments using Oxford Nanopore Technology.</title>
        <authorList>
            <person name="Leo P."/>
            <person name="Venkateswaran K."/>
        </authorList>
    </citation>
    <scope>NUCLEOTIDE SEQUENCE</scope>
    <source>
        <strain evidence="1">MNA-CCFEE 5425</strain>
    </source>
</reference>
<dbReference type="EMBL" id="JASBWU010000004">
    <property type="protein sequence ID" value="KAJ9122267.1"/>
    <property type="molecule type" value="Genomic_DNA"/>
</dbReference>
<sequence>MSETKVQALPSVLIVGGINTVARHLAVYLCGRQGDGVNGRSPLVKFLRIVDKYSVQPATTYLDPEFKKCLAELPDIVEYRQLNLTIQSKVEEAFQPPETKGIEKFDFVFDLTGETRYDRPEIIHIQQTYTLPLNIAKHAASLPPALRLSAYIRLTFPFYEMKSSSPSSGYGEAFLPNPEDKKKSKGFFSGGKDKEDLFSEGFGMRPDGVRGRWWHEAVRAIGDVGTGHSGEGLERLNFAAVRVGEIYGEGYCDQSQVLGRLVVGHIYQNNKEEMKFLYNPDLRMHTVHVYDVVHSLFTAAQWIAGLGQGYAARVEADRLAGVTIPSAWYRAKDAEKQALDTVVKRGDMGMKLVDKERKVIVPYFNVDEADTTQDSLARSIAALYKIKYGFHGSIVSTLVSQFQKMDFSEMVDDVNEDHMESWGAFDKNSIKGELKWFEYEPKHWQETDVDIKIMYCGIVSSSTLKR</sequence>
<gene>
    <name evidence="1" type="ORF">QFC22_001687</name>
</gene>
<organism evidence="1 2">
    <name type="scientific">Naganishia vaughanmartiniae</name>
    <dbReference type="NCBI Taxonomy" id="1424756"/>
    <lineage>
        <taxon>Eukaryota</taxon>
        <taxon>Fungi</taxon>
        <taxon>Dikarya</taxon>
        <taxon>Basidiomycota</taxon>
        <taxon>Agaricomycotina</taxon>
        <taxon>Tremellomycetes</taxon>
        <taxon>Filobasidiales</taxon>
        <taxon>Filobasidiaceae</taxon>
        <taxon>Naganishia</taxon>
    </lineage>
</organism>
<comment type="caution">
    <text evidence="1">The sequence shown here is derived from an EMBL/GenBank/DDBJ whole genome shotgun (WGS) entry which is preliminary data.</text>
</comment>
<proteinExistence type="predicted"/>
<dbReference type="Proteomes" id="UP001243375">
    <property type="component" value="Unassembled WGS sequence"/>
</dbReference>
<evidence type="ECO:0000313" key="2">
    <source>
        <dbReference type="Proteomes" id="UP001243375"/>
    </source>
</evidence>
<accession>A0ACC2XHR8</accession>
<keyword evidence="2" id="KW-1185">Reference proteome</keyword>
<name>A0ACC2XHR8_9TREE</name>